<evidence type="ECO:0000256" key="1">
    <source>
        <dbReference type="SAM" id="MobiDB-lite"/>
    </source>
</evidence>
<evidence type="ECO:0000256" key="2">
    <source>
        <dbReference type="SAM" id="SignalP"/>
    </source>
</evidence>
<feature type="chain" id="PRO_5019416754" evidence="2">
    <location>
        <begin position="19"/>
        <end position="194"/>
    </location>
</feature>
<accession>A0A446B6U2</accession>
<reference evidence="3 4" key="1">
    <citation type="submission" date="2018-04" db="EMBL/GenBank/DDBJ databases">
        <authorList>
            <person name="Huttner S."/>
            <person name="Dainat J."/>
        </authorList>
    </citation>
    <scope>NUCLEOTIDE SEQUENCE [LARGE SCALE GENOMIC DNA]</scope>
</reference>
<evidence type="ECO:0000313" key="4">
    <source>
        <dbReference type="Proteomes" id="UP000289323"/>
    </source>
</evidence>
<keyword evidence="2" id="KW-0732">Signal</keyword>
<dbReference type="EMBL" id="OUUZ01000001">
    <property type="protein sequence ID" value="SPQ18235.1"/>
    <property type="molecule type" value="Genomic_DNA"/>
</dbReference>
<gene>
    <name evidence="3" type="ORF">TT172_LOCUS654</name>
</gene>
<feature type="signal peptide" evidence="2">
    <location>
        <begin position="1"/>
        <end position="18"/>
    </location>
</feature>
<dbReference type="Proteomes" id="UP000289323">
    <property type="component" value="Unassembled WGS sequence"/>
</dbReference>
<evidence type="ECO:0000313" key="3">
    <source>
        <dbReference type="EMBL" id="SPQ18235.1"/>
    </source>
</evidence>
<proteinExistence type="predicted"/>
<protein>
    <submittedName>
        <fullName evidence="3">1bec0c09-b9d0-44d1-8dbe-2335fc5c03c5</fullName>
    </submittedName>
</protein>
<feature type="compositionally biased region" description="Gly residues" evidence="1">
    <location>
        <begin position="123"/>
        <end position="150"/>
    </location>
</feature>
<feature type="region of interest" description="Disordered" evidence="1">
    <location>
        <begin position="114"/>
        <end position="165"/>
    </location>
</feature>
<dbReference type="AlphaFoldDB" id="A0A446B6U2"/>
<feature type="compositionally biased region" description="Low complexity" evidence="1">
    <location>
        <begin position="151"/>
        <end position="165"/>
    </location>
</feature>
<name>A0A446B6U2_9PEZI</name>
<organism evidence="3 4">
    <name type="scientific">Thermothielavioides terrestris</name>
    <dbReference type="NCBI Taxonomy" id="2587410"/>
    <lineage>
        <taxon>Eukaryota</taxon>
        <taxon>Fungi</taxon>
        <taxon>Dikarya</taxon>
        <taxon>Ascomycota</taxon>
        <taxon>Pezizomycotina</taxon>
        <taxon>Sordariomycetes</taxon>
        <taxon>Sordariomycetidae</taxon>
        <taxon>Sordariales</taxon>
        <taxon>Chaetomiaceae</taxon>
        <taxon>Thermothielavioides</taxon>
    </lineage>
</organism>
<sequence>MRLTTILFAGTLALFANAQTTTNTPATATTDAATAAQTSAEAAMIACIDKCKPGDVACTSKCIAVPNPNAAQVNATTTCVAECPKGNGTASDTAAYASCVERCIGANYYTASGGTPEPTGSSGSSGSGSGSSSGSNGGGSSASGSSGSGTSGNQPSSTSSGAAASSSTGAAAVGMQLSGGVLGAVGFLAAVMAL</sequence>